<dbReference type="EMBL" id="JARBHB010000008">
    <property type="protein sequence ID" value="KAJ8876782.1"/>
    <property type="molecule type" value="Genomic_DNA"/>
</dbReference>
<accession>A0ABQ9GXM4</accession>
<proteinExistence type="predicted"/>
<sequence length="242" mass="27138">MPRNPKRMRPDPTYTKEQLDLAAERVISRHMTYRQAPKQFNFKIPKTVIVWCATNFDGPKLEPGCKPMLNVEEENGLEALIIAKSWLSYPFSRDEIKDSVKDDKFTCSIFSNSVDDLWRNRLPAMIICSGFEKTACFPIYKSKYPVLLFSKVHLKRWNTCHSSSEDSSACVTAITPISQDSQLPGSSPEFGPSTVQSFTSASQSVCLTPQPVCSTPQPVCSSHQFVCSATENFSSSTSKLSW</sequence>
<gene>
    <name evidence="1" type="ORF">PR048_021229</name>
</gene>
<protein>
    <recommendedName>
        <fullName evidence="3">DDE-1 domain-containing protein</fullName>
    </recommendedName>
</protein>
<keyword evidence="2" id="KW-1185">Reference proteome</keyword>
<evidence type="ECO:0000313" key="2">
    <source>
        <dbReference type="Proteomes" id="UP001159363"/>
    </source>
</evidence>
<dbReference type="Proteomes" id="UP001159363">
    <property type="component" value="Chromosome 7"/>
</dbReference>
<evidence type="ECO:0000313" key="1">
    <source>
        <dbReference type="EMBL" id="KAJ8876782.1"/>
    </source>
</evidence>
<reference evidence="1 2" key="1">
    <citation type="submission" date="2023-02" db="EMBL/GenBank/DDBJ databases">
        <title>LHISI_Scaffold_Assembly.</title>
        <authorList>
            <person name="Stuart O.P."/>
            <person name="Cleave R."/>
            <person name="Magrath M.J.L."/>
            <person name="Mikheyev A.S."/>
        </authorList>
    </citation>
    <scope>NUCLEOTIDE SEQUENCE [LARGE SCALE GENOMIC DNA]</scope>
    <source>
        <strain evidence="1">Daus_M_001</strain>
        <tissue evidence="1">Leg muscle</tissue>
    </source>
</reference>
<comment type="caution">
    <text evidence="1">The sequence shown here is derived from an EMBL/GenBank/DDBJ whole genome shotgun (WGS) entry which is preliminary data.</text>
</comment>
<organism evidence="1 2">
    <name type="scientific">Dryococelus australis</name>
    <dbReference type="NCBI Taxonomy" id="614101"/>
    <lineage>
        <taxon>Eukaryota</taxon>
        <taxon>Metazoa</taxon>
        <taxon>Ecdysozoa</taxon>
        <taxon>Arthropoda</taxon>
        <taxon>Hexapoda</taxon>
        <taxon>Insecta</taxon>
        <taxon>Pterygota</taxon>
        <taxon>Neoptera</taxon>
        <taxon>Polyneoptera</taxon>
        <taxon>Phasmatodea</taxon>
        <taxon>Verophasmatodea</taxon>
        <taxon>Anareolatae</taxon>
        <taxon>Phasmatidae</taxon>
        <taxon>Eurycanthinae</taxon>
        <taxon>Dryococelus</taxon>
    </lineage>
</organism>
<name>A0ABQ9GXM4_9NEOP</name>
<evidence type="ECO:0008006" key="3">
    <source>
        <dbReference type="Google" id="ProtNLM"/>
    </source>
</evidence>